<dbReference type="Proteomes" id="UP000183809">
    <property type="component" value="Unassembled WGS sequence"/>
</dbReference>
<dbReference type="InterPro" id="IPR050266">
    <property type="entry name" value="AB_hydrolase_sf"/>
</dbReference>
<dbReference type="GO" id="GO:0016787">
    <property type="term" value="F:hydrolase activity"/>
    <property type="evidence" value="ECO:0007669"/>
    <property type="project" value="UniProtKB-KW"/>
</dbReference>
<dbReference type="STRING" id="236234.A0A1J9SAB8"/>
<dbReference type="InterPro" id="IPR000073">
    <property type="entry name" value="AB_hydrolase_1"/>
</dbReference>
<evidence type="ECO:0000313" key="2">
    <source>
        <dbReference type="EMBL" id="OJD36828.1"/>
    </source>
</evidence>
<evidence type="ECO:0000313" key="3">
    <source>
        <dbReference type="Proteomes" id="UP000183809"/>
    </source>
</evidence>
<dbReference type="PANTHER" id="PTHR43798">
    <property type="entry name" value="MONOACYLGLYCEROL LIPASE"/>
    <property type="match status" value="1"/>
</dbReference>
<sequence>MSGSHFTHNGTSLFYTLSNPSPSNKNASAAVAPPTILLLHGWTCDSLDWSFQLPSLLALGFRVLTLDFRGHGRSDPTSAPANTNSTLYSPSALAADAAALLTHLDITTPVIVTGHSLGALVAAIVAVEHGPSRVCGLILVDAAYYLDASAVVGLLAAMREKDADRAAETVAQMMQTGGLYNERTPEWLKTWHQLRMWGLRPDVVATVAEELYGREDSAGLWENAHGYLRKGLGAEREDGVPRLAVVSDDWKVDVEGKIGLHLARGDKVEVMKEGHWLHQQDAERFNEIVKGWLEERGFLP</sequence>
<dbReference type="PANTHER" id="PTHR43798:SF33">
    <property type="entry name" value="HYDROLASE, PUTATIVE (AFU_ORTHOLOGUE AFUA_2G14860)-RELATED"/>
    <property type="match status" value="1"/>
</dbReference>
<dbReference type="Gene3D" id="3.40.50.1820">
    <property type="entry name" value="alpha/beta hydrolase"/>
    <property type="match status" value="1"/>
</dbReference>
<evidence type="ECO:0000259" key="1">
    <source>
        <dbReference type="Pfam" id="PF00561"/>
    </source>
</evidence>
<accession>A0A1J9SAB8</accession>
<protein>
    <submittedName>
        <fullName evidence="2">Alpha beta hydrolase</fullName>
    </submittedName>
</protein>
<proteinExistence type="predicted"/>
<comment type="caution">
    <text evidence="2">The sequence shown here is derived from an EMBL/GenBank/DDBJ whole genome shotgun (WGS) entry which is preliminary data.</text>
</comment>
<name>A0A1J9SAB8_9PEZI</name>
<dbReference type="OrthoDB" id="408373at2759"/>
<reference evidence="2 3" key="1">
    <citation type="submission" date="2016-10" db="EMBL/GenBank/DDBJ databases">
        <title>Proteomics and genomics reveal pathogen-plant mechanisms compatible with a hemibiotrophic lifestyle of Diplodia corticola.</title>
        <authorList>
            <person name="Fernandes I."/>
            <person name="De Jonge R."/>
            <person name="Van De Peer Y."/>
            <person name="Devreese B."/>
            <person name="Alves A."/>
            <person name="Esteves A.C."/>
        </authorList>
    </citation>
    <scope>NUCLEOTIDE SEQUENCE [LARGE SCALE GENOMIC DNA]</scope>
    <source>
        <strain evidence="2 3">CBS 112549</strain>
    </source>
</reference>
<gene>
    <name evidence="2" type="ORF">BKCO1_9000187</name>
</gene>
<keyword evidence="3" id="KW-1185">Reference proteome</keyword>
<feature type="domain" description="AB hydrolase-1" evidence="1">
    <location>
        <begin position="34"/>
        <end position="154"/>
    </location>
</feature>
<keyword evidence="2" id="KW-0378">Hydrolase</keyword>
<dbReference type="InterPro" id="IPR000639">
    <property type="entry name" value="Epox_hydrolase-like"/>
</dbReference>
<dbReference type="GeneID" id="31020097"/>
<dbReference type="PRINTS" id="PR00412">
    <property type="entry name" value="EPOXHYDRLASE"/>
</dbReference>
<dbReference type="GO" id="GO:0016020">
    <property type="term" value="C:membrane"/>
    <property type="evidence" value="ECO:0007669"/>
    <property type="project" value="TreeGrafter"/>
</dbReference>
<dbReference type="SUPFAM" id="SSF53474">
    <property type="entry name" value="alpha/beta-Hydrolases"/>
    <property type="match status" value="1"/>
</dbReference>
<dbReference type="InterPro" id="IPR029058">
    <property type="entry name" value="AB_hydrolase_fold"/>
</dbReference>
<organism evidence="2 3">
    <name type="scientific">Diplodia corticola</name>
    <dbReference type="NCBI Taxonomy" id="236234"/>
    <lineage>
        <taxon>Eukaryota</taxon>
        <taxon>Fungi</taxon>
        <taxon>Dikarya</taxon>
        <taxon>Ascomycota</taxon>
        <taxon>Pezizomycotina</taxon>
        <taxon>Dothideomycetes</taxon>
        <taxon>Dothideomycetes incertae sedis</taxon>
        <taxon>Botryosphaeriales</taxon>
        <taxon>Botryosphaeriaceae</taxon>
        <taxon>Diplodia</taxon>
    </lineage>
</organism>
<dbReference type="EMBL" id="MNUE01000009">
    <property type="protein sequence ID" value="OJD36828.1"/>
    <property type="molecule type" value="Genomic_DNA"/>
</dbReference>
<dbReference type="AlphaFoldDB" id="A0A1J9SAB8"/>
<dbReference type="RefSeq" id="XP_020133088.1">
    <property type="nucleotide sequence ID" value="XM_020279833.1"/>
</dbReference>
<dbReference type="Pfam" id="PF00561">
    <property type="entry name" value="Abhydrolase_1"/>
    <property type="match status" value="1"/>
</dbReference>